<evidence type="ECO:0000256" key="2">
    <source>
        <dbReference type="ARBA" id="ARBA00004498"/>
    </source>
</evidence>
<evidence type="ECO:0000256" key="7">
    <source>
        <dbReference type="ARBA" id="ARBA00023163"/>
    </source>
</evidence>
<dbReference type="PANTHER" id="PTHR13114:SF7">
    <property type="entry name" value="MEDIATOR OF RNA POLYMERASE II TRANSCRIPTION SUBUNIT 17"/>
    <property type="match status" value="1"/>
</dbReference>
<evidence type="ECO:0000313" key="13">
    <source>
        <dbReference type="Proteomes" id="UP000595140"/>
    </source>
</evidence>
<evidence type="ECO:0000256" key="6">
    <source>
        <dbReference type="ARBA" id="ARBA00023015"/>
    </source>
</evidence>
<evidence type="ECO:0000256" key="9">
    <source>
        <dbReference type="RuleBase" id="RU364140"/>
    </source>
</evidence>
<dbReference type="InterPro" id="IPR019313">
    <property type="entry name" value="Mediator_Med17"/>
</dbReference>
<dbReference type="InterPro" id="IPR037175">
    <property type="entry name" value="KFase_sf"/>
</dbReference>
<keyword evidence="13" id="KW-1185">Reference proteome</keyword>
<feature type="chain" id="PRO_5019835400" description="Mediator of RNA polymerase II transcription subunit 17" evidence="11">
    <location>
        <begin position="22"/>
        <end position="743"/>
    </location>
</feature>
<organism evidence="12 13">
    <name type="scientific">Cuscuta campestris</name>
    <dbReference type="NCBI Taxonomy" id="132261"/>
    <lineage>
        <taxon>Eukaryota</taxon>
        <taxon>Viridiplantae</taxon>
        <taxon>Streptophyta</taxon>
        <taxon>Embryophyta</taxon>
        <taxon>Tracheophyta</taxon>
        <taxon>Spermatophyta</taxon>
        <taxon>Magnoliopsida</taxon>
        <taxon>eudicotyledons</taxon>
        <taxon>Gunneridae</taxon>
        <taxon>Pentapetalae</taxon>
        <taxon>asterids</taxon>
        <taxon>lamiids</taxon>
        <taxon>Solanales</taxon>
        <taxon>Convolvulaceae</taxon>
        <taxon>Cuscuteae</taxon>
        <taxon>Cuscuta</taxon>
        <taxon>Cuscuta subgen. Grammica</taxon>
        <taxon>Cuscuta sect. Cleistogrammica</taxon>
    </lineage>
</organism>
<comment type="similarity">
    <text evidence="3 9">Belongs to the Mediator complex subunit 17 family.</text>
</comment>
<evidence type="ECO:0000256" key="4">
    <source>
        <dbReference type="ARBA" id="ARBA00007865"/>
    </source>
</evidence>
<dbReference type="Proteomes" id="UP000595140">
    <property type="component" value="Unassembled WGS sequence"/>
</dbReference>
<dbReference type="GO" id="GO:0004061">
    <property type="term" value="F:arylformamidase activity"/>
    <property type="evidence" value="ECO:0007669"/>
    <property type="project" value="InterPro"/>
</dbReference>
<dbReference type="GO" id="GO:0006357">
    <property type="term" value="P:regulation of transcription by RNA polymerase II"/>
    <property type="evidence" value="ECO:0007669"/>
    <property type="project" value="InterPro"/>
</dbReference>
<evidence type="ECO:0000256" key="1">
    <source>
        <dbReference type="ARBA" id="ARBA00004123"/>
    </source>
</evidence>
<dbReference type="PANTHER" id="PTHR13114">
    <property type="entry name" value="MEDIATOR OF RNA POLYMERASE II TRANSCRIPTION SUBUNIT 17"/>
    <property type="match status" value="1"/>
</dbReference>
<dbReference type="GO" id="GO:0016592">
    <property type="term" value="C:mediator complex"/>
    <property type="evidence" value="ECO:0007669"/>
    <property type="project" value="InterPro"/>
</dbReference>
<keyword evidence="7 9" id="KW-0804">Transcription</keyword>
<dbReference type="Pfam" id="PF04199">
    <property type="entry name" value="Cyclase"/>
    <property type="match status" value="1"/>
</dbReference>
<feature type="region of interest" description="Disordered" evidence="10">
    <location>
        <begin position="515"/>
        <end position="538"/>
    </location>
</feature>
<dbReference type="OrthoDB" id="2020583at2759"/>
<sequence>MKKIIFILAAAAAWPLTVVKPEEASSKNRPAGEIIDISHEYAEGRLPLFDSPTGLGSFYVPFSSIKHGALANTINFTLNSHSGTHVDAPGFLNHTLLQEGYDVDSLDLYTLTGPCMVVETPRDQNITAEVMEGLNIAQGVERVLFKTLNTDRKLMYQPRFDSSYTAFTPDGARYLASHTDIKLVGIDYLSVGVREDLRDVYLTFLNTKRIILVEALKLDDVEQGVKIIKNRSILLKSRFAKAVGKFPISSLRERIPENMEEDLRISIDKLPINRIEFVDENGVERFPSDVGYDDKTVNLIRRIDFGWAVEREDPSKKQKKIAVSSSSSKETCGNQPWQWQSLVENLQLAHQELSIIIDLINNVEANDAVTVAGMTRPKQLPNELLSDLAVSMATKLQNFRHLGKYFKKSAKALEKQVAREARFYGALIRLQQNWKIKWHRMVAASSGNEGFYIDLIDNTLHDPALVFRPSSASAVRVEHDLTGTLAVNLPPNSCKTLQFEFHGAHSTGISRQLAKPEVKGTIMDSSSESKKEKSDDEHVKETHCVLRELHRAIFDEQVFDLVNREAFNPSFRINMTGVQENFLRLSIGQGASVSLSLVPHDGGDKKTSGEGDEALGAVVMPMESFDGSKLDDGKVNLKKLGSVNQTSFEIYLQQIFHEHVFVKAKSRSSSSINSRVSVAPTKSSSNLLGHFCRSLAHRMFSNKVLAELETLVSKMPYVELISHLTWHSRKSAWTLLMKCMMVA</sequence>
<reference evidence="12 13" key="1">
    <citation type="submission" date="2018-04" db="EMBL/GenBank/DDBJ databases">
        <authorList>
            <person name="Vogel A."/>
        </authorList>
    </citation>
    <scope>NUCLEOTIDE SEQUENCE [LARGE SCALE GENOMIC DNA]</scope>
</reference>
<comment type="function">
    <text evidence="9">Component of the Mediator complex, a coactivator involved in the regulated transcription of nearly all RNA polymerase II-dependent genes. Mediator functions as a bridge to convey information from gene-specific regulatory proteins to the basal RNA polymerase II transcription machinery. Mediator is recruited to promoters by direct interactions with regulatory proteins and serves as a scaffold for the assembly of a functional preinitiation complex with RNA polymerase II and the general transcription factors.</text>
</comment>
<comment type="subcellular location">
    <subcellularLocation>
        <location evidence="1 9">Nucleus</location>
    </subcellularLocation>
    <subcellularLocation>
        <location evidence="2">Secreted</location>
        <location evidence="2">Extracellular space</location>
        <location evidence="2">Extracellular matrix</location>
    </subcellularLocation>
</comment>
<accession>A0A484NLJ4</accession>
<dbReference type="Pfam" id="PF10156">
    <property type="entry name" value="Med17"/>
    <property type="match status" value="1"/>
</dbReference>
<keyword evidence="9" id="KW-0010">Activator</keyword>
<feature type="compositionally biased region" description="Basic and acidic residues" evidence="10">
    <location>
        <begin position="527"/>
        <end position="538"/>
    </location>
</feature>
<gene>
    <name evidence="9" type="primary">MED17</name>
    <name evidence="12" type="ORF">CCAM_LOCUS43628</name>
</gene>
<protein>
    <recommendedName>
        <fullName evidence="9">Mediator of RNA polymerase II transcription subunit 17</fullName>
    </recommendedName>
    <alternativeName>
        <fullName evidence="9">Mediator complex subunit 17</fullName>
    </alternativeName>
</protein>
<keyword evidence="5" id="KW-0272">Extracellular matrix</keyword>
<comment type="similarity">
    <text evidence="4">Belongs to the Cyclase 1 superfamily.</text>
</comment>
<keyword evidence="8 9" id="KW-0539">Nucleus</keyword>
<evidence type="ECO:0000313" key="12">
    <source>
        <dbReference type="EMBL" id="VFR01853.1"/>
    </source>
</evidence>
<dbReference type="AlphaFoldDB" id="A0A484NLJ4"/>
<evidence type="ECO:0000256" key="5">
    <source>
        <dbReference type="ARBA" id="ARBA00022530"/>
    </source>
</evidence>
<dbReference type="GO" id="GO:0019441">
    <property type="term" value="P:L-tryptophan catabolic process to kynurenine"/>
    <property type="evidence" value="ECO:0007669"/>
    <property type="project" value="InterPro"/>
</dbReference>
<evidence type="ECO:0000256" key="11">
    <source>
        <dbReference type="SAM" id="SignalP"/>
    </source>
</evidence>
<name>A0A484NLJ4_9ASTE</name>
<feature type="signal peptide" evidence="11">
    <location>
        <begin position="1"/>
        <end position="21"/>
    </location>
</feature>
<dbReference type="SUPFAM" id="SSF102198">
    <property type="entry name" value="Putative cyclase"/>
    <property type="match status" value="1"/>
</dbReference>
<evidence type="ECO:0000256" key="3">
    <source>
        <dbReference type="ARBA" id="ARBA00005635"/>
    </source>
</evidence>
<dbReference type="EMBL" id="OOIL02006792">
    <property type="protein sequence ID" value="VFR01853.1"/>
    <property type="molecule type" value="Genomic_DNA"/>
</dbReference>
<evidence type="ECO:0000256" key="8">
    <source>
        <dbReference type="ARBA" id="ARBA00023242"/>
    </source>
</evidence>
<dbReference type="Gene3D" id="3.50.30.50">
    <property type="entry name" value="Putative cyclase"/>
    <property type="match status" value="1"/>
</dbReference>
<proteinExistence type="inferred from homology"/>
<comment type="subunit">
    <text evidence="9">Component of the Mediator complex.</text>
</comment>
<keyword evidence="6 9" id="KW-0805">Transcription regulation</keyword>
<keyword evidence="11" id="KW-0732">Signal</keyword>
<evidence type="ECO:0000256" key="10">
    <source>
        <dbReference type="SAM" id="MobiDB-lite"/>
    </source>
</evidence>
<dbReference type="InterPro" id="IPR007325">
    <property type="entry name" value="KFase/CYL"/>
</dbReference>
<dbReference type="GO" id="GO:0003712">
    <property type="term" value="F:transcription coregulator activity"/>
    <property type="evidence" value="ECO:0007669"/>
    <property type="project" value="InterPro"/>
</dbReference>
<keyword evidence="5" id="KW-0964">Secreted</keyword>
<dbReference type="GO" id="GO:0070847">
    <property type="term" value="C:core mediator complex"/>
    <property type="evidence" value="ECO:0007669"/>
    <property type="project" value="TreeGrafter"/>
</dbReference>